<evidence type="ECO:0000256" key="1">
    <source>
        <dbReference type="PROSITE-ProRule" id="PRU00042"/>
    </source>
</evidence>
<comment type="caution">
    <text evidence="4">The sequence shown here is derived from an EMBL/GenBank/DDBJ whole genome shotgun (WGS) entry which is preliminary data.</text>
</comment>
<accession>A0A8H6ZGZ3</accession>
<organism evidence="4 5">
    <name type="scientific">Mycena sanguinolenta</name>
    <dbReference type="NCBI Taxonomy" id="230812"/>
    <lineage>
        <taxon>Eukaryota</taxon>
        <taxon>Fungi</taxon>
        <taxon>Dikarya</taxon>
        <taxon>Basidiomycota</taxon>
        <taxon>Agaricomycotina</taxon>
        <taxon>Agaricomycetes</taxon>
        <taxon>Agaricomycetidae</taxon>
        <taxon>Agaricales</taxon>
        <taxon>Marasmiineae</taxon>
        <taxon>Mycenaceae</taxon>
        <taxon>Mycena</taxon>
    </lineage>
</organism>
<dbReference type="Proteomes" id="UP000623467">
    <property type="component" value="Unassembled WGS sequence"/>
</dbReference>
<evidence type="ECO:0000313" key="5">
    <source>
        <dbReference type="Proteomes" id="UP000623467"/>
    </source>
</evidence>
<keyword evidence="5" id="KW-1185">Reference proteome</keyword>
<keyword evidence="1" id="KW-0479">Metal-binding</keyword>
<dbReference type="OrthoDB" id="3176823at2759"/>
<feature type="compositionally biased region" description="Low complexity" evidence="2">
    <location>
        <begin position="247"/>
        <end position="278"/>
    </location>
</feature>
<feature type="compositionally biased region" description="Polar residues" evidence="2">
    <location>
        <begin position="308"/>
        <end position="319"/>
    </location>
</feature>
<name>A0A8H6ZGZ3_9AGAR</name>
<protein>
    <recommendedName>
        <fullName evidence="3">C2H2-type domain-containing protein</fullName>
    </recommendedName>
</protein>
<dbReference type="EMBL" id="JACAZH010000001">
    <property type="protein sequence ID" value="KAF7377227.1"/>
    <property type="molecule type" value="Genomic_DNA"/>
</dbReference>
<keyword evidence="1" id="KW-0862">Zinc</keyword>
<sequence length="463" mass="50092">MSLLSTPFFDLSELVLDDDIPSQSPSLSTSSSPPTDSELKLAAESALQALLDNESAEAIKDAFFGLVLKCPVPDDIDASTFDMGTRLALESITPEGKYLVPQDHLMHHNDPHELERSWTIRPIPTTPYGMGLSFQTSGWRAPAYRSPECREVESRCIDPALLRSDAAEALPALRSESLSPATTLSATDYPMSFDLDAPESVPVDVDSPEGISDDEVEEDEEDEDEDDAADSDFEDRVIRPLPRRAAPRAAAIPPSTNRSSCASAPVSKKPSSTKKQSPTRGASASTAGKKRKAASAPARRPAKKAAVSQPTTGSTSLQLPNLPGITGDGLPAPANSGGVSKIYWPLLRLGSYAITGGVRTGATWVVMSPRRTSAASRGEFKCDACPWTFSRCDALTRHARRMRERGRHFTAERKAFLPVFNALQEVVDKKNNCAQHPDAITALNKELDAMFDEKLAERRELSA</sequence>
<dbReference type="PROSITE" id="PS50157">
    <property type="entry name" value="ZINC_FINGER_C2H2_2"/>
    <property type="match status" value="1"/>
</dbReference>
<gene>
    <name evidence="4" type="ORF">MSAN_00142800</name>
</gene>
<dbReference type="GO" id="GO:0008270">
    <property type="term" value="F:zinc ion binding"/>
    <property type="evidence" value="ECO:0007669"/>
    <property type="project" value="UniProtKB-KW"/>
</dbReference>
<dbReference type="AlphaFoldDB" id="A0A8H6ZGZ3"/>
<evidence type="ECO:0000259" key="3">
    <source>
        <dbReference type="PROSITE" id="PS50157"/>
    </source>
</evidence>
<evidence type="ECO:0000313" key="4">
    <source>
        <dbReference type="EMBL" id="KAF7377227.1"/>
    </source>
</evidence>
<keyword evidence="1" id="KW-0863">Zinc-finger</keyword>
<feature type="compositionally biased region" description="Acidic residues" evidence="2">
    <location>
        <begin position="211"/>
        <end position="233"/>
    </location>
</feature>
<dbReference type="InterPro" id="IPR013087">
    <property type="entry name" value="Znf_C2H2_type"/>
</dbReference>
<evidence type="ECO:0000256" key="2">
    <source>
        <dbReference type="SAM" id="MobiDB-lite"/>
    </source>
</evidence>
<proteinExistence type="predicted"/>
<feature type="region of interest" description="Disordered" evidence="2">
    <location>
        <begin position="189"/>
        <end position="324"/>
    </location>
</feature>
<feature type="domain" description="C2H2-type" evidence="3">
    <location>
        <begin position="380"/>
        <end position="408"/>
    </location>
</feature>
<reference evidence="4" key="1">
    <citation type="submission" date="2020-05" db="EMBL/GenBank/DDBJ databases">
        <title>Mycena genomes resolve the evolution of fungal bioluminescence.</title>
        <authorList>
            <person name="Tsai I.J."/>
        </authorList>
    </citation>
    <scope>NUCLEOTIDE SEQUENCE</scope>
    <source>
        <strain evidence="4">160909Yilan</strain>
    </source>
</reference>